<dbReference type="PANTHER" id="PTHR19211:SF127">
    <property type="entry name" value="ABC TRANSPORTER DOMAIN-CONTAINING PROTEIN"/>
    <property type="match status" value="1"/>
</dbReference>
<dbReference type="InterPro" id="IPR027417">
    <property type="entry name" value="P-loop_NTPase"/>
</dbReference>
<feature type="domain" description="ABC transporter" evidence="6">
    <location>
        <begin position="1"/>
        <end position="196"/>
    </location>
</feature>
<dbReference type="PANTHER" id="PTHR19211">
    <property type="entry name" value="ATP-BINDING TRANSPORT PROTEIN-RELATED"/>
    <property type="match status" value="1"/>
</dbReference>
<dbReference type="GO" id="GO:0005737">
    <property type="term" value="C:cytoplasm"/>
    <property type="evidence" value="ECO:0007669"/>
    <property type="project" value="UniProtKB-SubCell"/>
</dbReference>
<dbReference type="EMBL" id="OU594942">
    <property type="protein sequence ID" value="CAG9277627.1"/>
    <property type="molecule type" value="Genomic_DNA"/>
</dbReference>
<dbReference type="InterPro" id="IPR017871">
    <property type="entry name" value="ABC_transporter-like_CS"/>
</dbReference>
<keyword evidence="5" id="KW-0067">ATP-binding</keyword>
<evidence type="ECO:0000256" key="3">
    <source>
        <dbReference type="ARBA" id="ARBA00022737"/>
    </source>
</evidence>
<dbReference type="SMART" id="SM00382">
    <property type="entry name" value="AAA"/>
    <property type="match status" value="2"/>
</dbReference>
<dbReference type="InterPro" id="IPR050611">
    <property type="entry name" value="ABCF"/>
</dbReference>
<protein>
    <recommendedName>
        <fullName evidence="6">ABC transporter domain-containing protein</fullName>
    </recommendedName>
</protein>
<sequence>LHKTKLRLLRGRCYALVGQNGVGKTTLMNAINTGKIDDWPHHLVTAYVDSGSNVDPAFEAQIVLTYLIESTKRSKEDCVAKLKELDFTEEMLEGTIGALSGGWQMKMRLVRAVLIQPDIYLLDEPTNHLSESAVKWITDYLCNLEHPTVLIVSHDTTFLENVCTDVIHYEERAVWGPYRRLVHYKGRMSDFVKLQPQAKHYFELAATDNLKFEFPDPGRLEGVKTSTQKFLEMEHVDFRYATANKNTLTDINLKMSLSSRVVVLGANGAGKSTLIKMIVGETVPTNLGVCKFYVHQNLRVAYVAQHAFYHVEQHMEESPVAYIQWRFRDGYDKEKMESEAFKIPEEEQKAIDEFNLEGIWSRRLRAGVLEYEVKKKNIREKDNKYYSRDDLMAMGFEHLIKQTDEKIASKEAGLDLRPVTTSEIQKHLDGFGLPQEFGTYGKVRGLSGGQKVKLVLAAAFWTNPHLVVLDEPTNFLDREALGALSAALNEWGGAVLMISHNKEF</sequence>
<feature type="non-terminal residue" evidence="7">
    <location>
        <position position="504"/>
    </location>
</feature>
<dbReference type="InterPro" id="IPR003593">
    <property type="entry name" value="AAA+_ATPase"/>
</dbReference>
<dbReference type="CDD" id="cd03221">
    <property type="entry name" value="ABCF_EF-3"/>
    <property type="match status" value="1"/>
</dbReference>
<accession>A0A8J9TDT9</accession>
<dbReference type="GO" id="GO:0003746">
    <property type="term" value="F:translation elongation factor activity"/>
    <property type="evidence" value="ECO:0007669"/>
    <property type="project" value="UniProtKB-KW"/>
</dbReference>
<proteinExistence type="predicted"/>
<evidence type="ECO:0000256" key="1">
    <source>
        <dbReference type="ARBA" id="ARBA00004496"/>
    </source>
</evidence>
<evidence type="ECO:0000256" key="4">
    <source>
        <dbReference type="ARBA" id="ARBA00022741"/>
    </source>
</evidence>
<dbReference type="InterPro" id="IPR047038">
    <property type="entry name" value="eEF3_chromodomain-like_sf"/>
</dbReference>
<dbReference type="InterPro" id="IPR003439">
    <property type="entry name" value="ABC_transporter-like_ATP-bd"/>
</dbReference>
<comment type="subcellular location">
    <subcellularLocation>
        <location evidence="1">Cytoplasm</location>
    </subcellularLocation>
</comment>
<dbReference type="GO" id="GO:0016887">
    <property type="term" value="F:ATP hydrolysis activity"/>
    <property type="evidence" value="ECO:0007669"/>
    <property type="project" value="InterPro"/>
</dbReference>
<feature type="non-terminal residue" evidence="7">
    <location>
        <position position="1"/>
    </location>
</feature>
<evidence type="ECO:0000313" key="7">
    <source>
        <dbReference type="EMBL" id="CAG9277627.1"/>
    </source>
</evidence>
<keyword evidence="3" id="KW-0677">Repeat</keyword>
<dbReference type="AlphaFoldDB" id="A0A8J9TDT9"/>
<name>A0A8J9TDT9_PHATR</name>
<dbReference type="SUPFAM" id="SSF52540">
    <property type="entry name" value="P-loop containing nucleoside triphosphate hydrolases"/>
    <property type="match status" value="2"/>
</dbReference>
<evidence type="ECO:0000259" key="6">
    <source>
        <dbReference type="PROSITE" id="PS50893"/>
    </source>
</evidence>
<dbReference type="Gene3D" id="2.40.50.990">
    <property type="match status" value="1"/>
</dbReference>
<feature type="domain" description="ABC transporter" evidence="6">
    <location>
        <begin position="231"/>
        <end position="456"/>
    </location>
</feature>
<reference evidence="7" key="1">
    <citation type="submission" date="2022-02" db="EMBL/GenBank/DDBJ databases">
        <authorList>
            <person name="Giguere J D."/>
        </authorList>
    </citation>
    <scope>NUCLEOTIDE SEQUENCE</scope>
    <source>
        <strain evidence="7">CCAP 1055/1</strain>
    </source>
</reference>
<organism evidence="7">
    <name type="scientific">Phaeodactylum tricornutum</name>
    <name type="common">Diatom</name>
    <dbReference type="NCBI Taxonomy" id="2850"/>
    <lineage>
        <taxon>Eukaryota</taxon>
        <taxon>Sar</taxon>
        <taxon>Stramenopiles</taxon>
        <taxon>Ochrophyta</taxon>
        <taxon>Bacillariophyta</taxon>
        <taxon>Bacillariophyceae</taxon>
        <taxon>Bacillariophycidae</taxon>
        <taxon>Naviculales</taxon>
        <taxon>Phaeodactylaceae</taxon>
        <taxon>Phaeodactylum</taxon>
    </lineage>
</organism>
<dbReference type="Proteomes" id="UP000836788">
    <property type="component" value="Chromosome 1"/>
</dbReference>
<dbReference type="Gene3D" id="3.40.50.300">
    <property type="entry name" value="P-loop containing nucleotide triphosphate hydrolases"/>
    <property type="match status" value="2"/>
</dbReference>
<dbReference type="PROSITE" id="PS00211">
    <property type="entry name" value="ABC_TRANSPORTER_1"/>
    <property type="match status" value="1"/>
</dbReference>
<keyword evidence="2" id="KW-0963">Cytoplasm</keyword>
<dbReference type="PROSITE" id="PS50893">
    <property type="entry name" value="ABC_TRANSPORTER_2"/>
    <property type="match status" value="2"/>
</dbReference>
<dbReference type="UniPathway" id="UPA00345"/>
<dbReference type="GO" id="GO:0005524">
    <property type="term" value="F:ATP binding"/>
    <property type="evidence" value="ECO:0007669"/>
    <property type="project" value="UniProtKB-KW"/>
</dbReference>
<keyword evidence="4" id="KW-0547">Nucleotide-binding</keyword>
<dbReference type="Pfam" id="PF00005">
    <property type="entry name" value="ABC_tran"/>
    <property type="match status" value="2"/>
</dbReference>
<evidence type="ECO:0000256" key="2">
    <source>
        <dbReference type="ARBA" id="ARBA00022490"/>
    </source>
</evidence>
<gene>
    <name evidence="7" type="ORF">PTTT1_LOCUS4384</name>
</gene>
<evidence type="ECO:0000256" key="5">
    <source>
        <dbReference type="ARBA" id="ARBA00022840"/>
    </source>
</evidence>